<dbReference type="Proteomes" id="UP000245942">
    <property type="component" value="Unassembled WGS sequence"/>
</dbReference>
<dbReference type="Gene3D" id="2.130.10.10">
    <property type="entry name" value="YVTN repeat-like/Quinoprotein amine dehydrogenase"/>
    <property type="match status" value="1"/>
</dbReference>
<dbReference type="Pfam" id="PF08662">
    <property type="entry name" value="eIF2A"/>
    <property type="match status" value="1"/>
</dbReference>
<dbReference type="AlphaFoldDB" id="A0A316U9X1"/>
<dbReference type="OrthoDB" id="2194683at2759"/>
<evidence type="ECO:0000256" key="2">
    <source>
        <dbReference type="ARBA" id="ARBA00013819"/>
    </source>
</evidence>
<feature type="compositionally biased region" description="Low complexity" evidence="9">
    <location>
        <begin position="580"/>
        <end position="609"/>
    </location>
</feature>
<dbReference type="GO" id="GO:0000049">
    <property type="term" value="F:tRNA binding"/>
    <property type="evidence" value="ECO:0007669"/>
    <property type="project" value="UniProtKB-UniRule"/>
</dbReference>
<feature type="compositionally biased region" description="Low complexity" evidence="9">
    <location>
        <begin position="469"/>
        <end position="488"/>
    </location>
</feature>
<dbReference type="GO" id="GO:0006417">
    <property type="term" value="P:regulation of translation"/>
    <property type="evidence" value="ECO:0007669"/>
    <property type="project" value="UniProtKB-KW"/>
</dbReference>
<evidence type="ECO:0000256" key="8">
    <source>
        <dbReference type="PIRNR" id="PIRNR017222"/>
    </source>
</evidence>
<dbReference type="InterPro" id="IPR013979">
    <property type="entry name" value="TIF_beta_prop-like"/>
</dbReference>
<keyword evidence="4" id="KW-0853">WD repeat</keyword>
<organism evidence="11 12">
    <name type="scientific">Pseudomicrostroma glucosiphilum</name>
    <dbReference type="NCBI Taxonomy" id="1684307"/>
    <lineage>
        <taxon>Eukaryota</taxon>
        <taxon>Fungi</taxon>
        <taxon>Dikarya</taxon>
        <taxon>Basidiomycota</taxon>
        <taxon>Ustilaginomycotina</taxon>
        <taxon>Exobasidiomycetes</taxon>
        <taxon>Microstromatales</taxon>
        <taxon>Microstromatales incertae sedis</taxon>
        <taxon>Pseudomicrostroma</taxon>
    </lineage>
</organism>
<dbReference type="GO" id="GO:0003743">
    <property type="term" value="F:translation initiation factor activity"/>
    <property type="evidence" value="ECO:0007669"/>
    <property type="project" value="UniProtKB-UniRule"/>
</dbReference>
<evidence type="ECO:0000256" key="1">
    <source>
        <dbReference type="ARBA" id="ARBA00009573"/>
    </source>
</evidence>
<keyword evidence="12" id="KW-1185">Reference proteome</keyword>
<sequence length="669" mass="71727">MASQSSSSATTQWAYRSQKSIGLLTGPPSYAPVSGFDREEADSSNQTRVFKYSPDGRWVAMGMENHLLLLSTSDPTASVRTHTIPLPRVVDLAFSPRGGYLSTWQRPFKDEEGNNVPNLRLWRTSDGAEVGAWERKSQEGCHPQLNEEETYLVRQVSTELQVFEPNAVQAKGVVGRLRLEGMTSFELGAGSKPVVAVFCGEKKGAPASVRVFSLASLIPSPENPPAPVSQKTFFKADKIQMKWNKAGTSLLFMTSTDVDKTGKSYYGETNLYMISSRGDFDCRVALDKEGPIHDFEWSSNGREFIVVYGYMPSKATLFSFRVNVIAELCSAARNTVTFNPQGRLFCLAGFGNLNGMVDVWDRQNLGKGKLFTFDASNSSVLEWSPCGEFILTATLSPRLRVENGIKIWHCTGQLIHVDFIDEMYQAGWRPGWSTATAQGARDPPPFPAELPASPAPSAAAKEWLDKAAAKPQRPAGAYRPPGARGAAASTAYSREEDSLGSSSPSRPGAGTNGHGAYVPGANRGKRQVPGAPRPKENQSNGSAPGPGTPTGPKGGKKNNANNKAKSNTGTPTPTAPASPGPGAQVSLGSEAVDASSSSSSAPPATSGAAEVGGNSQAVALDKKLRNLTKKLKAIEDLKARRDAGEKLEQTQMLKIANEGELRRELQALE</sequence>
<comment type="similarity">
    <text evidence="1 8">Belongs to the WD repeat EIF2A family.</text>
</comment>
<dbReference type="SUPFAM" id="SSF82171">
    <property type="entry name" value="DPP6 N-terminal domain-like"/>
    <property type="match status" value="1"/>
</dbReference>
<evidence type="ECO:0000313" key="12">
    <source>
        <dbReference type="Proteomes" id="UP000245942"/>
    </source>
</evidence>
<dbReference type="InterPro" id="IPR011387">
    <property type="entry name" value="TIF2A"/>
</dbReference>
<comment type="function">
    <text evidence="8">Functions in the early steps of protein synthesis of a small number of specific mRNAs. Acts by directing the binding of methionyl-tRNAi to 40S ribosomal subunits. In contrast to the eIF-2 complex, it binds methionyl-tRNAi to 40S subunits in a codon-dependent manner, whereas the eIF-2 complex binds methionyl-tRNAi to 40S subunits in a GTP-dependent manner.</text>
</comment>
<feature type="region of interest" description="Disordered" evidence="9">
    <location>
        <begin position="434"/>
        <end position="616"/>
    </location>
</feature>
<dbReference type="GO" id="GO:0003729">
    <property type="term" value="F:mRNA binding"/>
    <property type="evidence" value="ECO:0007669"/>
    <property type="project" value="TreeGrafter"/>
</dbReference>
<dbReference type="RefSeq" id="XP_025349166.1">
    <property type="nucleotide sequence ID" value="XM_025489432.1"/>
</dbReference>
<dbReference type="PIRSF" id="PIRSF017222">
    <property type="entry name" value="eIF2A"/>
    <property type="match status" value="1"/>
</dbReference>
<accession>A0A316U9X1</accession>
<evidence type="ECO:0000256" key="3">
    <source>
        <dbReference type="ARBA" id="ARBA00022540"/>
    </source>
</evidence>
<evidence type="ECO:0000256" key="7">
    <source>
        <dbReference type="ARBA" id="ARBA00022917"/>
    </source>
</evidence>
<dbReference type="GeneID" id="37011166"/>
<keyword evidence="5" id="KW-0677">Repeat</keyword>
<protein>
    <recommendedName>
        <fullName evidence="2 8">Eukaryotic translation initiation factor 2A</fullName>
        <shortName evidence="8">eIF-2A</shortName>
    </recommendedName>
</protein>
<keyword evidence="3 8" id="KW-0396">Initiation factor</keyword>
<dbReference type="STRING" id="1684307.A0A316U9X1"/>
<feature type="domain" description="Translation initiation factor beta propellor-like" evidence="10">
    <location>
        <begin position="231"/>
        <end position="426"/>
    </location>
</feature>
<dbReference type="GO" id="GO:0043022">
    <property type="term" value="F:ribosome binding"/>
    <property type="evidence" value="ECO:0007669"/>
    <property type="project" value="UniProtKB-UniRule"/>
</dbReference>
<evidence type="ECO:0000256" key="6">
    <source>
        <dbReference type="ARBA" id="ARBA00022845"/>
    </source>
</evidence>
<evidence type="ECO:0000259" key="10">
    <source>
        <dbReference type="Pfam" id="PF08662"/>
    </source>
</evidence>
<evidence type="ECO:0000256" key="9">
    <source>
        <dbReference type="SAM" id="MobiDB-lite"/>
    </source>
</evidence>
<feature type="compositionally biased region" description="Low complexity" evidence="9">
    <location>
        <begin position="557"/>
        <end position="572"/>
    </location>
</feature>
<dbReference type="PANTHER" id="PTHR13227:SF0">
    <property type="entry name" value="EUKARYOTIC TRANSLATION INITIATION FACTOR 2A"/>
    <property type="match status" value="1"/>
</dbReference>
<dbReference type="InterPro" id="IPR015943">
    <property type="entry name" value="WD40/YVTN_repeat-like_dom_sf"/>
</dbReference>
<evidence type="ECO:0000256" key="5">
    <source>
        <dbReference type="ARBA" id="ARBA00022737"/>
    </source>
</evidence>
<keyword evidence="6 8" id="KW-0810">Translation regulation</keyword>
<dbReference type="EMBL" id="KZ819324">
    <property type="protein sequence ID" value="PWN22006.1"/>
    <property type="molecule type" value="Genomic_DNA"/>
</dbReference>
<keyword evidence="7 8" id="KW-0648">Protein biosynthesis</keyword>
<dbReference type="GO" id="GO:0022627">
    <property type="term" value="C:cytosolic small ribosomal subunit"/>
    <property type="evidence" value="ECO:0007669"/>
    <property type="project" value="TreeGrafter"/>
</dbReference>
<evidence type="ECO:0000313" key="11">
    <source>
        <dbReference type="EMBL" id="PWN22006.1"/>
    </source>
</evidence>
<evidence type="ECO:0000256" key="4">
    <source>
        <dbReference type="ARBA" id="ARBA00022574"/>
    </source>
</evidence>
<feature type="compositionally biased region" description="Low complexity" evidence="9">
    <location>
        <begin position="449"/>
        <end position="461"/>
    </location>
</feature>
<reference evidence="11 12" key="1">
    <citation type="journal article" date="2018" name="Mol. Biol. Evol.">
        <title>Broad Genomic Sampling Reveals a Smut Pathogenic Ancestry of the Fungal Clade Ustilaginomycotina.</title>
        <authorList>
            <person name="Kijpornyongpan T."/>
            <person name="Mondo S.J."/>
            <person name="Barry K."/>
            <person name="Sandor L."/>
            <person name="Lee J."/>
            <person name="Lipzen A."/>
            <person name="Pangilinan J."/>
            <person name="LaButti K."/>
            <person name="Hainaut M."/>
            <person name="Henrissat B."/>
            <person name="Grigoriev I.V."/>
            <person name="Spatafora J.W."/>
            <person name="Aime M.C."/>
        </authorList>
    </citation>
    <scope>NUCLEOTIDE SEQUENCE [LARGE SCALE GENOMIC DNA]</scope>
    <source>
        <strain evidence="11 12">MCA 4718</strain>
    </source>
</reference>
<name>A0A316U9X1_9BASI</name>
<dbReference type="PANTHER" id="PTHR13227">
    <property type="entry name" value="EUKARYOTIC TRANSLATION INITIATION FACTOR 2A"/>
    <property type="match status" value="1"/>
</dbReference>
<gene>
    <name evidence="11" type="ORF">BCV69DRAFT_162056</name>
</gene>
<proteinExistence type="inferred from homology"/>